<dbReference type="Proteomes" id="UP000008721">
    <property type="component" value="Chromosome"/>
</dbReference>
<gene>
    <name evidence="13" type="ordered locus">Sulku_0556</name>
</gene>
<dbReference type="Gene3D" id="1.10.287.130">
    <property type="match status" value="1"/>
</dbReference>
<dbReference type="EC" id="2.7.13.3" evidence="3"/>
<evidence type="ECO:0000256" key="6">
    <source>
        <dbReference type="ARBA" id="ARBA00022692"/>
    </source>
</evidence>
<comment type="catalytic activity">
    <reaction evidence="1">
        <text>ATP + protein L-histidine = ADP + protein N-phospho-L-histidine.</text>
        <dbReference type="EC" id="2.7.13.3"/>
    </reaction>
</comment>
<dbReference type="EMBL" id="CP002355">
    <property type="protein sequence ID" value="ADR33222.1"/>
    <property type="molecule type" value="Genomic_DNA"/>
</dbReference>
<evidence type="ECO:0000259" key="11">
    <source>
        <dbReference type="PROSITE" id="PS50109"/>
    </source>
</evidence>
<dbReference type="SUPFAM" id="SSF158472">
    <property type="entry name" value="HAMP domain-like"/>
    <property type="match status" value="1"/>
</dbReference>
<dbReference type="Gene3D" id="3.30.565.10">
    <property type="entry name" value="Histidine kinase-like ATPase, C-terminal domain"/>
    <property type="match status" value="1"/>
</dbReference>
<evidence type="ECO:0000313" key="13">
    <source>
        <dbReference type="EMBL" id="ADR33222.1"/>
    </source>
</evidence>
<dbReference type="PROSITE" id="PS50109">
    <property type="entry name" value="HIS_KIN"/>
    <property type="match status" value="1"/>
</dbReference>
<evidence type="ECO:0000256" key="5">
    <source>
        <dbReference type="ARBA" id="ARBA00022679"/>
    </source>
</evidence>
<evidence type="ECO:0000256" key="3">
    <source>
        <dbReference type="ARBA" id="ARBA00012438"/>
    </source>
</evidence>
<proteinExistence type="predicted"/>
<keyword evidence="4" id="KW-0597">Phosphoprotein</keyword>
<evidence type="ECO:0000256" key="2">
    <source>
        <dbReference type="ARBA" id="ARBA00004141"/>
    </source>
</evidence>
<feature type="transmembrane region" description="Helical" evidence="10">
    <location>
        <begin position="160"/>
        <end position="179"/>
    </location>
</feature>
<dbReference type="InterPro" id="IPR003660">
    <property type="entry name" value="HAMP_dom"/>
</dbReference>
<dbReference type="HOGENOM" id="CLU_051843_0_0_7"/>
<accession>E4U0C5</accession>
<evidence type="ECO:0000256" key="7">
    <source>
        <dbReference type="ARBA" id="ARBA00022777"/>
    </source>
</evidence>
<dbReference type="KEGG" id="sku:Sulku_0556"/>
<feature type="domain" description="HAMP" evidence="12">
    <location>
        <begin position="181"/>
        <end position="230"/>
    </location>
</feature>
<evidence type="ECO:0000313" key="14">
    <source>
        <dbReference type="Proteomes" id="UP000008721"/>
    </source>
</evidence>
<keyword evidence="5" id="KW-0808">Transferase</keyword>
<evidence type="ECO:0000256" key="4">
    <source>
        <dbReference type="ARBA" id="ARBA00022553"/>
    </source>
</evidence>
<dbReference type="SMART" id="SM00304">
    <property type="entry name" value="HAMP"/>
    <property type="match status" value="1"/>
</dbReference>
<dbReference type="SUPFAM" id="SSF47384">
    <property type="entry name" value="Homodimeric domain of signal transducing histidine kinase"/>
    <property type="match status" value="1"/>
</dbReference>
<keyword evidence="9 10" id="KW-0472">Membrane</keyword>
<dbReference type="STRING" id="709032.Sulku_0556"/>
<evidence type="ECO:0000256" key="8">
    <source>
        <dbReference type="ARBA" id="ARBA00022989"/>
    </source>
</evidence>
<dbReference type="InterPro" id="IPR047994">
    <property type="entry name" value="ArsS-like"/>
</dbReference>
<dbReference type="InterPro" id="IPR005467">
    <property type="entry name" value="His_kinase_dom"/>
</dbReference>
<organism evidence="13 14">
    <name type="scientific">Sulfuricurvum kujiense (strain ATCC BAA-921 / DSM 16994 / JCM 11577 / YK-1)</name>
    <dbReference type="NCBI Taxonomy" id="709032"/>
    <lineage>
        <taxon>Bacteria</taxon>
        <taxon>Pseudomonadati</taxon>
        <taxon>Campylobacterota</taxon>
        <taxon>Epsilonproteobacteria</taxon>
        <taxon>Campylobacterales</taxon>
        <taxon>Sulfurimonadaceae</taxon>
        <taxon>Sulfuricurvum</taxon>
    </lineage>
</organism>
<dbReference type="InterPro" id="IPR036097">
    <property type="entry name" value="HisK_dim/P_sf"/>
</dbReference>
<dbReference type="eggNOG" id="COG0642">
    <property type="taxonomic scope" value="Bacteria"/>
</dbReference>
<dbReference type="InterPro" id="IPR036890">
    <property type="entry name" value="HATPase_C_sf"/>
</dbReference>
<dbReference type="PANTHER" id="PTHR45528:SF12">
    <property type="entry name" value="SENSOR HISTIDINE KINASE ARSS"/>
    <property type="match status" value="1"/>
</dbReference>
<comment type="subcellular location">
    <subcellularLocation>
        <location evidence="2">Membrane</location>
        <topology evidence="2">Multi-pass membrane protein</topology>
    </subcellularLocation>
</comment>
<feature type="domain" description="Histidine kinase" evidence="11">
    <location>
        <begin position="238"/>
        <end position="419"/>
    </location>
</feature>
<keyword evidence="6 10" id="KW-0812">Transmembrane</keyword>
<dbReference type="CDD" id="cd06225">
    <property type="entry name" value="HAMP"/>
    <property type="match status" value="1"/>
</dbReference>
<dbReference type="RefSeq" id="WP_013459419.1">
    <property type="nucleotide sequence ID" value="NC_014762.1"/>
</dbReference>
<dbReference type="GO" id="GO:0016020">
    <property type="term" value="C:membrane"/>
    <property type="evidence" value="ECO:0007669"/>
    <property type="project" value="UniProtKB-SubCell"/>
</dbReference>
<evidence type="ECO:0000256" key="1">
    <source>
        <dbReference type="ARBA" id="ARBA00000085"/>
    </source>
</evidence>
<name>E4U0C5_SULKY</name>
<keyword evidence="8 10" id="KW-1133">Transmembrane helix</keyword>
<dbReference type="Pfam" id="PF00672">
    <property type="entry name" value="HAMP"/>
    <property type="match status" value="1"/>
</dbReference>
<dbReference type="AlphaFoldDB" id="E4U0C5"/>
<evidence type="ECO:0000259" key="12">
    <source>
        <dbReference type="PROSITE" id="PS50885"/>
    </source>
</evidence>
<keyword evidence="14" id="KW-1185">Reference proteome</keyword>
<keyword evidence="7 13" id="KW-0418">Kinase</keyword>
<evidence type="ECO:0000256" key="10">
    <source>
        <dbReference type="SAM" id="Phobius"/>
    </source>
</evidence>
<dbReference type="NCBIfam" id="NF038389">
    <property type="entry name" value="ArsS_fam_HK"/>
    <property type="match status" value="1"/>
</dbReference>
<dbReference type="InterPro" id="IPR003661">
    <property type="entry name" value="HisK_dim/P_dom"/>
</dbReference>
<dbReference type="InterPro" id="IPR050398">
    <property type="entry name" value="HssS/ArlS-like"/>
</dbReference>
<dbReference type="SUPFAM" id="SSF55874">
    <property type="entry name" value="ATPase domain of HSP90 chaperone/DNA topoisomerase II/histidine kinase"/>
    <property type="match status" value="1"/>
</dbReference>
<protein>
    <recommendedName>
        <fullName evidence="3">histidine kinase</fullName>
        <ecNumber evidence="3">2.7.13.3</ecNumber>
    </recommendedName>
</protein>
<dbReference type="PROSITE" id="PS50885">
    <property type="entry name" value="HAMP"/>
    <property type="match status" value="1"/>
</dbReference>
<sequence>MIKNNAVLATVVFAMAVTVSSVSYTFYQLYENNRAKHIDNIFSKHSLISQIYHTYLVKQISQPIFEANLALYNLDEVLDHHAYEAIVRYGKVLKSDGNTADDLMQDFSLPSSSFDTHVSQQVITSMIEYQGNIYFWVESARHSMLLEDRSIEPYHPVNLISAYGTLMMILLTSFALIIYRLRPLRHLRKQIARFGEGDMGVRFRISGSDEIALIANELDSTQNKIRALIEARTLFLRNIMHELKTPIAKGRIVATMLSDEKQRGRFEGIFERLESLIGEFALIEEIASGNQHHQKSEYRLIDIIDGAIDLAMVEYDAVERNIDASIKVEVDYRLFVTAAKNLIDNAIKYSPEKKMRIWTEEGEIIFANTGEVLKHPLGYYIEPFTKEAPTKDSFGLGLYIVDAILKEHDYILAYERRGEYNCFICVPAKIKRR</sequence>
<dbReference type="CDD" id="cd00075">
    <property type="entry name" value="HATPase"/>
    <property type="match status" value="1"/>
</dbReference>
<dbReference type="PANTHER" id="PTHR45528">
    <property type="entry name" value="SENSOR HISTIDINE KINASE CPXA"/>
    <property type="match status" value="1"/>
</dbReference>
<dbReference type="GO" id="GO:0000155">
    <property type="term" value="F:phosphorelay sensor kinase activity"/>
    <property type="evidence" value="ECO:0007669"/>
    <property type="project" value="InterPro"/>
</dbReference>
<dbReference type="CDD" id="cd00082">
    <property type="entry name" value="HisKA"/>
    <property type="match status" value="1"/>
</dbReference>
<reference evidence="13 14" key="1">
    <citation type="journal article" date="2012" name="Stand. Genomic Sci.">
        <title>Complete genome sequence of the sulfur compounds oxidizing chemolithoautotroph Sulfuricurvum kujiense type strain (YK-1(T)).</title>
        <authorList>
            <person name="Han C."/>
            <person name="Kotsyurbenko O."/>
            <person name="Chertkov O."/>
            <person name="Held B."/>
            <person name="Lapidus A."/>
            <person name="Nolan M."/>
            <person name="Lucas S."/>
            <person name="Hammon N."/>
            <person name="Deshpande S."/>
            <person name="Cheng J.F."/>
            <person name="Tapia R."/>
            <person name="Goodwin L.A."/>
            <person name="Pitluck S."/>
            <person name="Liolios K."/>
            <person name="Pagani I."/>
            <person name="Ivanova N."/>
            <person name="Mavromatis K."/>
            <person name="Mikhailova N."/>
            <person name="Pati A."/>
            <person name="Chen A."/>
            <person name="Palaniappan K."/>
            <person name="Land M."/>
            <person name="Hauser L."/>
            <person name="Chang Y.J."/>
            <person name="Jeffries C.D."/>
            <person name="Brambilla E.M."/>
            <person name="Rohde M."/>
            <person name="Spring S."/>
            <person name="Sikorski J."/>
            <person name="Goker M."/>
            <person name="Woyke T."/>
            <person name="Bristow J."/>
            <person name="Eisen J.A."/>
            <person name="Markowitz V."/>
            <person name="Hugenholtz P."/>
            <person name="Kyrpides N.C."/>
            <person name="Klenk H.P."/>
            <person name="Detter J.C."/>
        </authorList>
    </citation>
    <scope>NUCLEOTIDE SEQUENCE [LARGE SCALE GENOMIC DNA]</scope>
    <source>
        <strain evidence="14">ATCC BAA-921 / DSM 16994 / JCM 11577 / YK-1</strain>
    </source>
</reference>
<evidence type="ECO:0000256" key="9">
    <source>
        <dbReference type="ARBA" id="ARBA00023136"/>
    </source>
</evidence>